<accession>A0ABQ6TL26</accession>
<evidence type="ECO:0000313" key="1">
    <source>
        <dbReference type="EMBL" id="KAB0668938.1"/>
    </source>
</evidence>
<keyword evidence="2" id="KW-1185">Reference proteome</keyword>
<evidence type="ECO:0000313" key="2">
    <source>
        <dbReference type="Proteomes" id="UP000798046"/>
    </source>
</evidence>
<protein>
    <submittedName>
        <fullName evidence="1">Uncharacterized protein</fullName>
    </submittedName>
</protein>
<organism evidence="1 2">
    <name type="scientific">Oryzomonas sagensis</name>
    <dbReference type="NCBI Taxonomy" id="2603857"/>
    <lineage>
        <taxon>Bacteria</taxon>
        <taxon>Pseudomonadati</taxon>
        <taxon>Thermodesulfobacteriota</taxon>
        <taxon>Desulfuromonadia</taxon>
        <taxon>Geobacterales</taxon>
        <taxon>Geobacteraceae</taxon>
        <taxon>Oryzomonas</taxon>
    </lineage>
</organism>
<dbReference type="Proteomes" id="UP000798046">
    <property type="component" value="Unassembled WGS sequence"/>
</dbReference>
<sequence length="509" mass="54829">MANWADAYSTIAGAKDPNQLQNTQFDPPSLWDVYGTKSSGSYDPQGIEAARAKKLAELQGKAAIPLLAQQADWKNRGWSSDPSFTGSEWEEGLRENPVFNTTGVPQANLSSPDMSNPNILAAVTGFGGQAQNEKGYADQLQRMGTPVQDAGSLSRFALNSEMLPHLTSLEKAPAAFAPPTPDTVTPANRNFFTAAGEAVKTAKTPGDVLSAITAAAKQYNPDMPTYEKAVSQFTGNNFFATDKEPTSTEGNYRKGLESELQAKHPDWKPEKIQYEAAKQVRAENQQAATQRIQTTITLREKAKAENRAHNLNINGLSEQENEALGRAIDNGLDPYKVNSRTAKIYAQQELRQPGRRWNDLGAQAAFGRNAGVMNTKALLNTIDPLLDALERAGGVLGNSSLPGFNRAKNYLKEATGQSDIVGFNNLRDDVVAEVERGLMGSGVLSDSKYNRAIKNINSAQSLSQLKAAIKNTRLVIRARLDSLAQGPAPGARGGNVAPSGGRFKIIGVK</sequence>
<comment type="caution">
    <text evidence="1">The sequence shown here is derived from an EMBL/GenBank/DDBJ whole genome shotgun (WGS) entry which is preliminary data.</text>
</comment>
<reference evidence="1 2" key="1">
    <citation type="journal article" date="2020" name="Microorganisms">
        <title>Description of Three Novel Members in the Family Geobacteraceae, Oryzomonas japonicum gen. nov., sp. nov., Oryzomonas sagensis sp. nov., and Oryzomonas ruber sp. nov.</title>
        <authorList>
            <person name="Xu Z."/>
            <person name="Masuda Y."/>
            <person name="Hayakawa C."/>
            <person name="Ushijima N."/>
            <person name="Kawano K."/>
            <person name="Shiratori Y."/>
            <person name="Senoo K."/>
            <person name="Itoh H."/>
        </authorList>
    </citation>
    <scope>NUCLEOTIDE SEQUENCE [LARGE SCALE GENOMIC DNA]</scope>
    <source>
        <strain evidence="1 2">Red100</strain>
    </source>
</reference>
<gene>
    <name evidence="1" type="ORF">F6V30_13960</name>
</gene>
<dbReference type="RefSeq" id="WP_151157574.1">
    <property type="nucleotide sequence ID" value="NZ_VZRA01000004.1"/>
</dbReference>
<dbReference type="EMBL" id="VZRA01000004">
    <property type="protein sequence ID" value="KAB0668938.1"/>
    <property type="molecule type" value="Genomic_DNA"/>
</dbReference>
<name>A0ABQ6TL26_9BACT</name>
<proteinExistence type="predicted"/>